<dbReference type="Pfam" id="PF00072">
    <property type="entry name" value="Response_reg"/>
    <property type="match status" value="1"/>
</dbReference>
<gene>
    <name evidence="11" type="ORF">BBD42_24050</name>
</gene>
<evidence type="ECO:0008006" key="12">
    <source>
        <dbReference type="Google" id="ProtNLM"/>
    </source>
</evidence>
<keyword evidence="7" id="KW-0804">Transcription</keyword>
<feature type="domain" description="Response regulatory" evidence="10">
    <location>
        <begin position="3"/>
        <end position="120"/>
    </location>
</feature>
<evidence type="ECO:0000256" key="6">
    <source>
        <dbReference type="ARBA" id="ARBA00023125"/>
    </source>
</evidence>
<dbReference type="InterPro" id="IPR018060">
    <property type="entry name" value="HTH_AraC"/>
</dbReference>
<dbReference type="GO" id="GO:0003700">
    <property type="term" value="F:DNA-binding transcription factor activity"/>
    <property type="evidence" value="ECO:0007669"/>
    <property type="project" value="InterPro"/>
</dbReference>
<dbReference type="AlphaFoldDB" id="A0A1B2DND0"/>
<dbReference type="PANTHER" id="PTHR42713">
    <property type="entry name" value="HISTIDINE KINASE-RELATED"/>
    <property type="match status" value="1"/>
</dbReference>
<reference evidence="11" key="1">
    <citation type="submission" date="2016-08" db="EMBL/GenBank/DDBJ databases">
        <title>Complete Genome Seqeunce of Paenibacillus sp. BIHB 4019 from tea rhizoplane.</title>
        <authorList>
            <person name="Thakur R."/>
            <person name="Swarnkar M.K."/>
            <person name="Gulati A."/>
        </authorList>
    </citation>
    <scope>NUCLEOTIDE SEQUENCE [LARGE SCALE GENOMIC DNA]</scope>
    <source>
        <strain evidence="11">BIHB4019</strain>
    </source>
</reference>
<dbReference type="SUPFAM" id="SSF46689">
    <property type="entry name" value="Homeodomain-like"/>
    <property type="match status" value="2"/>
</dbReference>
<comment type="subcellular location">
    <subcellularLocation>
        <location evidence="1">Cytoplasm</location>
    </subcellularLocation>
</comment>
<dbReference type="InterPro" id="IPR009057">
    <property type="entry name" value="Homeodomain-like_sf"/>
</dbReference>
<dbReference type="Gene3D" id="3.40.50.2300">
    <property type="match status" value="1"/>
</dbReference>
<dbReference type="GO" id="GO:0000160">
    <property type="term" value="P:phosphorelay signal transduction system"/>
    <property type="evidence" value="ECO:0007669"/>
    <property type="project" value="UniProtKB-KW"/>
</dbReference>
<dbReference type="EMBL" id="CP016808">
    <property type="protein sequence ID" value="ANY69213.1"/>
    <property type="molecule type" value="Genomic_DNA"/>
</dbReference>
<dbReference type="InterPro" id="IPR051552">
    <property type="entry name" value="HptR"/>
</dbReference>
<dbReference type="CDD" id="cd17536">
    <property type="entry name" value="REC_YesN-like"/>
    <property type="match status" value="1"/>
</dbReference>
<proteinExistence type="predicted"/>
<evidence type="ECO:0000256" key="3">
    <source>
        <dbReference type="ARBA" id="ARBA00022553"/>
    </source>
</evidence>
<evidence type="ECO:0000256" key="5">
    <source>
        <dbReference type="ARBA" id="ARBA00023015"/>
    </source>
</evidence>
<sequence length="564" mass="63621">MRKVMVVDDERWIRRGLIQMIPWEELGLELACEAVDGEEGYELALLHKPDLLFLDMRMPGFDGKELLGLLAESLPDVVTIVVSGYSDFEYTKEAIRHKAFDYLLKPLKREELITVLGKALAVLDERDRRQEQQHRDSRRNWLLDVLLRGEQAAQSQNQANAPSQAAGIIQTNTALRTECLPELPGEGSGNKALLLLAQPDYYTEQAGIQEAAGKIERSLQQSQPFYFDGGWSFVAAASPVNLGEIAICLFGSRFEPVEIQRLAILLQGMLHEETGTSYSMIAGSKPCLANQLPAVYSKLQQRLDGRQLGEMAIMGFVECAFELEEKPSKQQQHLPIGAANADFYPAELEQAFLVQLQLGNVEQMKAEFNRFFTALAAPSRTVDGLRRSASMLVHALERQLQAADTSLEQLSGKSALAYMELIRLRKDHVSVKRLFEEQILPAVAARRGSSQGRHGEQLVRELQKLIELHYDQPLSLPQIAESRFLNADYVGRLFKKTTGSNFVDYLTEYRIAKATELMRYPQYKNYEIAELVGYEDYRYFSQIFKKKTGQTIGEYRGAAGKTPQ</sequence>
<dbReference type="PROSITE" id="PS50110">
    <property type="entry name" value="RESPONSE_REGULATORY"/>
    <property type="match status" value="1"/>
</dbReference>
<dbReference type="Pfam" id="PF12833">
    <property type="entry name" value="HTH_18"/>
    <property type="match status" value="1"/>
</dbReference>
<keyword evidence="5" id="KW-0805">Transcription regulation</keyword>
<dbReference type="Gene3D" id="1.10.10.60">
    <property type="entry name" value="Homeodomain-like"/>
    <property type="match status" value="2"/>
</dbReference>
<dbReference type="SUPFAM" id="SSF52172">
    <property type="entry name" value="CheY-like"/>
    <property type="match status" value="1"/>
</dbReference>
<dbReference type="InterPro" id="IPR011006">
    <property type="entry name" value="CheY-like_superfamily"/>
</dbReference>
<keyword evidence="3 8" id="KW-0597">Phosphoprotein</keyword>
<evidence type="ECO:0000259" key="9">
    <source>
        <dbReference type="PROSITE" id="PS01124"/>
    </source>
</evidence>
<dbReference type="RefSeq" id="WP_099520249.1">
    <property type="nucleotide sequence ID" value="NZ_CP016808.1"/>
</dbReference>
<evidence type="ECO:0000256" key="4">
    <source>
        <dbReference type="ARBA" id="ARBA00023012"/>
    </source>
</evidence>
<evidence type="ECO:0000259" key="10">
    <source>
        <dbReference type="PROSITE" id="PS50110"/>
    </source>
</evidence>
<name>A0A1B2DND0_9BACL</name>
<dbReference type="PANTHER" id="PTHR42713:SF3">
    <property type="entry name" value="TRANSCRIPTIONAL REGULATORY PROTEIN HPTR"/>
    <property type="match status" value="1"/>
</dbReference>
<dbReference type="PROSITE" id="PS01124">
    <property type="entry name" value="HTH_ARAC_FAMILY_2"/>
    <property type="match status" value="1"/>
</dbReference>
<evidence type="ECO:0000256" key="2">
    <source>
        <dbReference type="ARBA" id="ARBA00022490"/>
    </source>
</evidence>
<keyword evidence="2" id="KW-0963">Cytoplasm</keyword>
<dbReference type="GO" id="GO:0043565">
    <property type="term" value="F:sequence-specific DNA binding"/>
    <property type="evidence" value="ECO:0007669"/>
    <property type="project" value="InterPro"/>
</dbReference>
<dbReference type="SMART" id="SM00342">
    <property type="entry name" value="HTH_ARAC"/>
    <property type="match status" value="1"/>
</dbReference>
<dbReference type="InterPro" id="IPR001789">
    <property type="entry name" value="Sig_transdc_resp-reg_receiver"/>
</dbReference>
<keyword evidence="4" id="KW-0902">Two-component regulatory system</keyword>
<dbReference type="SMART" id="SM00448">
    <property type="entry name" value="REC"/>
    <property type="match status" value="1"/>
</dbReference>
<feature type="modified residue" description="4-aspartylphosphate" evidence="8">
    <location>
        <position position="55"/>
    </location>
</feature>
<feature type="domain" description="HTH araC/xylS-type" evidence="9">
    <location>
        <begin position="460"/>
        <end position="558"/>
    </location>
</feature>
<organism evidence="11">
    <name type="scientific">Paenibacillus sp. BIHB 4019</name>
    <dbReference type="NCBI Taxonomy" id="1870819"/>
    <lineage>
        <taxon>Bacteria</taxon>
        <taxon>Bacillati</taxon>
        <taxon>Bacillota</taxon>
        <taxon>Bacilli</taxon>
        <taxon>Bacillales</taxon>
        <taxon>Paenibacillaceae</taxon>
        <taxon>Paenibacillus</taxon>
    </lineage>
</organism>
<protein>
    <recommendedName>
        <fullName evidence="12">DNA-binding response regulator</fullName>
    </recommendedName>
</protein>
<accession>A0A1B2DND0</accession>
<evidence type="ECO:0000256" key="7">
    <source>
        <dbReference type="ARBA" id="ARBA00023163"/>
    </source>
</evidence>
<keyword evidence="6" id="KW-0238">DNA-binding</keyword>
<evidence type="ECO:0000256" key="1">
    <source>
        <dbReference type="ARBA" id="ARBA00004496"/>
    </source>
</evidence>
<evidence type="ECO:0000256" key="8">
    <source>
        <dbReference type="PROSITE-ProRule" id="PRU00169"/>
    </source>
</evidence>
<evidence type="ECO:0000313" key="11">
    <source>
        <dbReference type="EMBL" id="ANY69213.1"/>
    </source>
</evidence>
<dbReference type="GO" id="GO:0005737">
    <property type="term" value="C:cytoplasm"/>
    <property type="evidence" value="ECO:0007669"/>
    <property type="project" value="UniProtKB-SubCell"/>
</dbReference>